<evidence type="ECO:0000313" key="8">
    <source>
        <dbReference type="EMBL" id="KAE9217434.1"/>
    </source>
</evidence>
<dbReference type="EMBL" id="QXGA01003989">
    <property type="protein sequence ID" value="KAE9077301.1"/>
    <property type="molecule type" value="Genomic_DNA"/>
</dbReference>
<protein>
    <submittedName>
        <fullName evidence="4">Uncharacterized protein</fullName>
    </submittedName>
</protein>
<evidence type="ECO:0000313" key="15">
    <source>
        <dbReference type="Proteomes" id="UP000440732"/>
    </source>
</evidence>
<evidence type="ECO:0000313" key="2">
    <source>
        <dbReference type="EMBL" id="KAE8933494.1"/>
    </source>
</evidence>
<dbReference type="Proteomes" id="UP000440732">
    <property type="component" value="Unassembled WGS sequence"/>
</dbReference>
<proteinExistence type="predicted"/>
<feature type="region of interest" description="Disordered" evidence="1">
    <location>
        <begin position="1"/>
        <end position="44"/>
    </location>
</feature>
<dbReference type="AlphaFoldDB" id="A0A6A3QKC3"/>
<name>A0A6A3QKC3_9STRA</name>
<evidence type="ECO:0000313" key="13">
    <source>
        <dbReference type="Proteomes" id="UP000437068"/>
    </source>
</evidence>
<evidence type="ECO:0000313" key="12">
    <source>
        <dbReference type="Proteomes" id="UP000433483"/>
    </source>
</evidence>
<dbReference type="Proteomes" id="UP000437068">
    <property type="component" value="Unassembled WGS sequence"/>
</dbReference>
<dbReference type="Proteomes" id="UP000429523">
    <property type="component" value="Unassembled WGS sequence"/>
</dbReference>
<accession>A0A6A3QKC3</accession>
<dbReference type="EMBL" id="QXGB01000918">
    <property type="protein sequence ID" value="KAE9201169.1"/>
    <property type="molecule type" value="Genomic_DNA"/>
</dbReference>
<dbReference type="Proteomes" id="UP000440367">
    <property type="component" value="Unassembled WGS sequence"/>
</dbReference>
<evidence type="ECO:0000313" key="9">
    <source>
        <dbReference type="EMBL" id="KAE9273964.1"/>
    </source>
</evidence>
<evidence type="ECO:0000313" key="3">
    <source>
        <dbReference type="EMBL" id="KAE9067855.1"/>
    </source>
</evidence>
<dbReference type="Proteomes" id="UP000441208">
    <property type="component" value="Unassembled WGS sequence"/>
</dbReference>
<reference evidence="11 12" key="1">
    <citation type="submission" date="2018-08" db="EMBL/GenBank/DDBJ databases">
        <title>Genomic investigation of the strawberry pathogen Phytophthora fragariae indicates pathogenicity is determined by transcriptional variation in three key races.</title>
        <authorList>
            <person name="Adams T.M."/>
            <person name="Armitage A.D."/>
            <person name="Sobczyk M.K."/>
            <person name="Bates H.J."/>
            <person name="Dunwell J.M."/>
            <person name="Nellist C.F."/>
            <person name="Harrison R.J."/>
        </authorList>
    </citation>
    <scope>NUCLEOTIDE SEQUENCE [LARGE SCALE GENOMIC DNA]</scope>
    <source>
        <strain evidence="9 13">A4</strain>
        <strain evidence="8 14">BC-1</strain>
        <strain evidence="6 17">BC-23</strain>
        <strain evidence="7 12">NOV-27</strain>
        <strain evidence="4 15">NOV-5</strain>
        <strain evidence="5 16">NOV-71</strain>
        <strain evidence="10 18">NOV-77</strain>
        <strain evidence="2 11">NOV-9</strain>
        <strain evidence="3 19">ONT-3</strain>
    </source>
</reference>
<evidence type="ECO:0000313" key="5">
    <source>
        <dbReference type="EMBL" id="KAE9099979.1"/>
    </source>
</evidence>
<evidence type="ECO:0000313" key="7">
    <source>
        <dbReference type="EMBL" id="KAE9201169.1"/>
    </source>
</evidence>
<evidence type="ECO:0000313" key="17">
    <source>
        <dbReference type="Proteomes" id="UP000476176"/>
    </source>
</evidence>
<evidence type="ECO:0000313" key="10">
    <source>
        <dbReference type="EMBL" id="KAE9332466.1"/>
    </source>
</evidence>
<evidence type="ECO:0000313" key="11">
    <source>
        <dbReference type="Proteomes" id="UP000429523"/>
    </source>
</evidence>
<evidence type="ECO:0000313" key="18">
    <source>
        <dbReference type="Proteomes" id="UP000486351"/>
    </source>
</evidence>
<evidence type="ECO:0000256" key="1">
    <source>
        <dbReference type="SAM" id="MobiDB-lite"/>
    </source>
</evidence>
<dbReference type="Proteomes" id="UP000433483">
    <property type="component" value="Unassembled WGS sequence"/>
</dbReference>
<dbReference type="Proteomes" id="UP000488956">
    <property type="component" value="Unassembled WGS sequence"/>
</dbReference>
<dbReference type="EMBL" id="QXFX01003634">
    <property type="protein sequence ID" value="KAE9067855.1"/>
    <property type="molecule type" value="Genomic_DNA"/>
</dbReference>
<sequence length="61" mass="6482">MGGGGYSEHIDDEDVTLENSDGDTSSTYGGNSDDENEGLGRNSVYDRVDYGLEYFGSDSGC</sequence>
<dbReference type="EMBL" id="QXGC01004231">
    <property type="protein sequence ID" value="KAE9170478.1"/>
    <property type="molecule type" value="Genomic_DNA"/>
</dbReference>
<dbReference type="EMBL" id="QXGE01003657">
    <property type="protein sequence ID" value="KAE9273964.1"/>
    <property type="molecule type" value="Genomic_DNA"/>
</dbReference>
<keyword evidence="12" id="KW-1185">Reference proteome</keyword>
<evidence type="ECO:0000313" key="14">
    <source>
        <dbReference type="Proteomes" id="UP000440367"/>
    </source>
</evidence>
<dbReference type="EMBL" id="QXGD01001012">
    <property type="protein sequence ID" value="KAE9217434.1"/>
    <property type="molecule type" value="Genomic_DNA"/>
</dbReference>
<dbReference type="Proteomes" id="UP000476176">
    <property type="component" value="Unassembled WGS sequence"/>
</dbReference>
<dbReference type="EMBL" id="QXGF01001006">
    <property type="protein sequence ID" value="KAE8933494.1"/>
    <property type="molecule type" value="Genomic_DNA"/>
</dbReference>
<evidence type="ECO:0000313" key="6">
    <source>
        <dbReference type="EMBL" id="KAE9170478.1"/>
    </source>
</evidence>
<comment type="caution">
    <text evidence="4">The sequence shown here is derived from an EMBL/GenBank/DDBJ whole genome shotgun (WGS) entry which is preliminary data.</text>
</comment>
<organism evidence="4 15">
    <name type="scientific">Phytophthora fragariae</name>
    <dbReference type="NCBI Taxonomy" id="53985"/>
    <lineage>
        <taxon>Eukaryota</taxon>
        <taxon>Sar</taxon>
        <taxon>Stramenopiles</taxon>
        <taxon>Oomycota</taxon>
        <taxon>Peronosporomycetes</taxon>
        <taxon>Peronosporales</taxon>
        <taxon>Peronosporaceae</taxon>
        <taxon>Phytophthora</taxon>
    </lineage>
</organism>
<dbReference type="Proteomes" id="UP000486351">
    <property type="component" value="Unassembled WGS sequence"/>
</dbReference>
<evidence type="ECO:0000313" key="16">
    <source>
        <dbReference type="Proteomes" id="UP000441208"/>
    </source>
</evidence>
<gene>
    <name evidence="9" type="ORF">PF001_g27269</name>
    <name evidence="8" type="ORF">PF002_g16795</name>
    <name evidence="6" type="ORF">PF004_g27863</name>
    <name evidence="7" type="ORF">PF005_g15060</name>
    <name evidence="4" type="ORF">PF006_g27949</name>
    <name evidence="5" type="ORF">PF007_g15687</name>
    <name evidence="10" type="ORF">PF008_g14924</name>
    <name evidence="2" type="ORF">PF009_g16503</name>
    <name evidence="3" type="ORF">PF010_g27296</name>
</gene>
<dbReference type="EMBL" id="QXFY01000947">
    <property type="protein sequence ID" value="KAE9332466.1"/>
    <property type="molecule type" value="Genomic_DNA"/>
</dbReference>
<dbReference type="EMBL" id="QXFZ01000971">
    <property type="protein sequence ID" value="KAE9099979.1"/>
    <property type="molecule type" value="Genomic_DNA"/>
</dbReference>
<feature type="compositionally biased region" description="Polar residues" evidence="1">
    <location>
        <begin position="17"/>
        <end position="30"/>
    </location>
</feature>
<evidence type="ECO:0000313" key="4">
    <source>
        <dbReference type="EMBL" id="KAE9077301.1"/>
    </source>
</evidence>
<evidence type="ECO:0000313" key="19">
    <source>
        <dbReference type="Proteomes" id="UP000488956"/>
    </source>
</evidence>